<dbReference type="GO" id="GO:0000978">
    <property type="term" value="F:RNA polymerase II cis-regulatory region sequence-specific DNA binding"/>
    <property type="evidence" value="ECO:0007669"/>
    <property type="project" value="InterPro"/>
</dbReference>
<dbReference type="Proteomes" id="UP000499080">
    <property type="component" value="Unassembled WGS sequence"/>
</dbReference>
<gene>
    <name evidence="3" type="primary">rbpj_2</name>
    <name evidence="3" type="ORF">AVEN_56255_1</name>
</gene>
<reference evidence="3 4" key="1">
    <citation type="journal article" date="2019" name="Sci. Rep.">
        <title>Orb-weaving spider Araneus ventricosus genome elucidates the spidroin gene catalogue.</title>
        <authorList>
            <person name="Kono N."/>
            <person name="Nakamura H."/>
            <person name="Ohtoshi R."/>
            <person name="Moran D.A.P."/>
            <person name="Shinohara A."/>
            <person name="Yoshida Y."/>
            <person name="Fujiwara M."/>
            <person name="Mori M."/>
            <person name="Tomita M."/>
            <person name="Arakawa K."/>
        </authorList>
    </citation>
    <scope>NUCLEOTIDE SEQUENCE [LARGE SCALE GENOMIC DNA]</scope>
</reference>
<dbReference type="OrthoDB" id="6751875at2759"/>
<feature type="coiled-coil region" evidence="1">
    <location>
        <begin position="185"/>
        <end position="237"/>
    </location>
</feature>
<proteinExistence type="predicted"/>
<sequence length="316" mass="36321">MSCLDPRVLLINKQANLNKLQSILLYLTNVGRVKEEDCDNILKEYSSFITDFSCMDTATQFRHCCNDGFEPLVDRLDVFYYEFLSNSKYSKLWNVVQVLLLLSHGQASVERGFSINKNLLVENLGNETIVAKRIIDDHLRFVGGLEKLVISKELIISAAGAHQKYVSYLEKQKICIKNKTGGEKRKLLAESVEDLKRKKKRLEDDIEELNKTSDDYSEKAEKNLDDTESESEEFTVRDGYIHYGSTIKLVCSVTGMALPRLIIRKVDKQTALLDADDPVSQLHKCAFYMKDTERMYLCLSQERIIQFQVSIKFFPV</sequence>
<comment type="caution">
    <text evidence="3">The sequence shown here is derived from an EMBL/GenBank/DDBJ whole genome shotgun (WGS) entry which is preliminary data.</text>
</comment>
<dbReference type="InterPro" id="IPR040159">
    <property type="entry name" value="CLS_fam"/>
</dbReference>
<evidence type="ECO:0000259" key="2">
    <source>
        <dbReference type="SMART" id="SM01268"/>
    </source>
</evidence>
<dbReference type="SUPFAM" id="SSF110217">
    <property type="entry name" value="DNA-binding protein LAG-1 (CSL)"/>
    <property type="match status" value="1"/>
</dbReference>
<organism evidence="3 4">
    <name type="scientific">Araneus ventricosus</name>
    <name type="common">Orbweaver spider</name>
    <name type="synonym">Epeira ventricosa</name>
    <dbReference type="NCBI Taxonomy" id="182803"/>
    <lineage>
        <taxon>Eukaryota</taxon>
        <taxon>Metazoa</taxon>
        <taxon>Ecdysozoa</taxon>
        <taxon>Arthropoda</taxon>
        <taxon>Chelicerata</taxon>
        <taxon>Arachnida</taxon>
        <taxon>Araneae</taxon>
        <taxon>Araneomorphae</taxon>
        <taxon>Entelegynae</taxon>
        <taxon>Araneoidea</taxon>
        <taxon>Araneidae</taxon>
        <taxon>Araneus</taxon>
    </lineage>
</organism>
<dbReference type="AlphaFoldDB" id="A0A4Y2M7V7"/>
<keyword evidence="4" id="KW-1185">Reference proteome</keyword>
<dbReference type="PANTHER" id="PTHR10665">
    <property type="entry name" value="RECOMBINING BINDING PROTEIN SUPPRESSOR OF HAIRLESS"/>
    <property type="match status" value="1"/>
</dbReference>
<name>A0A4Y2M7V7_ARAVE</name>
<evidence type="ECO:0000256" key="1">
    <source>
        <dbReference type="SAM" id="Coils"/>
    </source>
</evidence>
<dbReference type="GO" id="GO:0001228">
    <property type="term" value="F:DNA-binding transcription activator activity, RNA polymerase II-specific"/>
    <property type="evidence" value="ECO:0007669"/>
    <property type="project" value="InterPro"/>
</dbReference>
<dbReference type="SMART" id="SM01268">
    <property type="entry name" value="BTD"/>
    <property type="match status" value="1"/>
</dbReference>
<accession>A0A4Y2M7V7</accession>
<dbReference type="Gene3D" id="2.80.10.50">
    <property type="match status" value="1"/>
</dbReference>
<keyword evidence="1" id="KW-0175">Coiled coil</keyword>
<feature type="domain" description="Beta-trefoil DNA-binding" evidence="2">
    <location>
        <begin position="174"/>
        <end position="311"/>
    </location>
</feature>
<protein>
    <submittedName>
        <fullName evidence="3">Suppressor of hairless</fullName>
    </submittedName>
</protein>
<dbReference type="InterPro" id="IPR036358">
    <property type="entry name" value="BTD_sf"/>
</dbReference>
<dbReference type="InterPro" id="IPR015350">
    <property type="entry name" value="Beta-trefoil_DNA-bd_dom"/>
</dbReference>
<evidence type="ECO:0000313" key="4">
    <source>
        <dbReference type="Proteomes" id="UP000499080"/>
    </source>
</evidence>
<evidence type="ECO:0000313" key="3">
    <source>
        <dbReference type="EMBL" id="GBN22584.1"/>
    </source>
</evidence>
<dbReference type="Pfam" id="PF09270">
    <property type="entry name" value="BTD"/>
    <property type="match status" value="1"/>
</dbReference>
<dbReference type="EMBL" id="BGPR01006879">
    <property type="protein sequence ID" value="GBN22584.1"/>
    <property type="molecule type" value="Genomic_DNA"/>
</dbReference>